<dbReference type="Proteomes" id="UP000011513">
    <property type="component" value="Unassembled WGS sequence"/>
</dbReference>
<evidence type="ECO:0000313" key="2">
    <source>
        <dbReference type="EMBL" id="ELZ33402.1"/>
    </source>
</evidence>
<dbReference type="Pfam" id="PF03551">
    <property type="entry name" value="PadR"/>
    <property type="match status" value="1"/>
</dbReference>
<dbReference type="eggNOG" id="arCOG00005">
    <property type="taxonomic scope" value="Archaea"/>
</dbReference>
<gene>
    <name evidence="2" type="ORF">C474_04960</name>
</gene>
<dbReference type="SUPFAM" id="SSF46785">
    <property type="entry name" value="Winged helix' DNA-binding domain"/>
    <property type="match status" value="1"/>
</dbReference>
<feature type="domain" description="Transcription regulator PadR N-terminal" evidence="1">
    <location>
        <begin position="23"/>
        <end position="82"/>
    </location>
</feature>
<comment type="caution">
    <text evidence="2">The sequence shown here is derived from an EMBL/GenBank/DDBJ whole genome shotgun (WGS) entry which is preliminary data.</text>
</comment>
<dbReference type="InterPro" id="IPR036388">
    <property type="entry name" value="WH-like_DNA-bd_sf"/>
</dbReference>
<dbReference type="EMBL" id="AOIV01000008">
    <property type="protein sequence ID" value="ELZ33402.1"/>
    <property type="molecule type" value="Genomic_DNA"/>
</dbReference>
<protein>
    <submittedName>
        <fullName evidence="2">Transcriptional regulator, PadR family protein</fullName>
    </submittedName>
</protein>
<evidence type="ECO:0000313" key="3">
    <source>
        <dbReference type="Proteomes" id="UP000011513"/>
    </source>
</evidence>
<proteinExistence type="predicted"/>
<keyword evidence="3" id="KW-1185">Reference proteome</keyword>
<dbReference type="AlphaFoldDB" id="M0DF97"/>
<dbReference type="InterPro" id="IPR005149">
    <property type="entry name" value="Tscrpt_reg_PadR_N"/>
</dbReference>
<dbReference type="InParanoid" id="M0DF97"/>
<dbReference type="InterPro" id="IPR036390">
    <property type="entry name" value="WH_DNA-bd_sf"/>
</dbReference>
<organism evidence="2 3">
    <name type="scientific">Halogeometricum pallidum JCM 14848</name>
    <dbReference type="NCBI Taxonomy" id="1227487"/>
    <lineage>
        <taxon>Archaea</taxon>
        <taxon>Methanobacteriati</taxon>
        <taxon>Methanobacteriota</taxon>
        <taxon>Stenosarchaea group</taxon>
        <taxon>Halobacteria</taxon>
        <taxon>Halobacteriales</taxon>
        <taxon>Haloferacaceae</taxon>
        <taxon>Halogeometricum</taxon>
    </lineage>
</organism>
<name>M0DF97_HALPD</name>
<reference evidence="2 3" key="1">
    <citation type="journal article" date="2014" name="PLoS Genet.">
        <title>Phylogenetically driven sequencing of extremely halophilic archaea reveals strategies for static and dynamic osmo-response.</title>
        <authorList>
            <person name="Becker E.A."/>
            <person name="Seitzer P.M."/>
            <person name="Tritt A."/>
            <person name="Larsen D."/>
            <person name="Krusor M."/>
            <person name="Yao A.I."/>
            <person name="Wu D."/>
            <person name="Madern D."/>
            <person name="Eisen J.A."/>
            <person name="Darling A.E."/>
            <person name="Facciotti M.T."/>
        </authorList>
    </citation>
    <scope>NUCLEOTIDE SEQUENCE [LARGE SCALE GENOMIC DNA]</scope>
    <source>
        <strain evidence="2 3">JCM 14848</strain>
    </source>
</reference>
<evidence type="ECO:0000259" key="1">
    <source>
        <dbReference type="Pfam" id="PF03551"/>
    </source>
</evidence>
<accession>M0DF97</accession>
<dbReference type="Gene3D" id="1.10.10.10">
    <property type="entry name" value="Winged helix-like DNA-binding domain superfamily/Winged helix DNA-binding domain"/>
    <property type="match status" value="1"/>
</dbReference>
<sequence length="98" mass="11322">MTNEMFELTGFQRDLLTVIAGLDKPSGQTVKEEIEKEINEVNHGRLYPNLDVVVENGLVEKGQLDRRTNFYTLSETGREALENRRRWENETIPGLDDQ</sequence>